<feature type="region of interest" description="Disordered" evidence="1">
    <location>
        <begin position="247"/>
        <end position="291"/>
    </location>
</feature>
<accession>A0A7J6YDX2</accession>
<dbReference type="EMBL" id="JABDHM010000012">
    <property type="protein sequence ID" value="KAF5224480.1"/>
    <property type="molecule type" value="Genomic_DNA"/>
</dbReference>
<feature type="region of interest" description="Disordered" evidence="1">
    <location>
        <begin position="632"/>
        <end position="670"/>
    </location>
</feature>
<feature type="region of interest" description="Disordered" evidence="1">
    <location>
        <begin position="154"/>
        <end position="192"/>
    </location>
</feature>
<dbReference type="VEuPathDB" id="TriTrypDB:ECC02_002423"/>
<reference evidence="2 3" key="1">
    <citation type="journal article" date="2019" name="Genome Biol. Evol.">
        <title>Nanopore Sequencing Significantly Improves Genome Assembly of the Protozoan Parasite Trypanosoma cruzi.</title>
        <authorList>
            <person name="Diaz-Viraque F."/>
            <person name="Pita S."/>
            <person name="Greif G."/>
            <person name="de Souza R.C.M."/>
            <person name="Iraola G."/>
            <person name="Robello C."/>
        </authorList>
    </citation>
    <scope>NUCLEOTIDE SEQUENCE [LARGE SCALE GENOMIC DNA]</scope>
    <source>
        <strain evidence="2 3">Berenice</strain>
    </source>
</reference>
<organism evidence="2 3">
    <name type="scientific">Trypanosoma cruzi</name>
    <dbReference type="NCBI Taxonomy" id="5693"/>
    <lineage>
        <taxon>Eukaryota</taxon>
        <taxon>Discoba</taxon>
        <taxon>Euglenozoa</taxon>
        <taxon>Kinetoplastea</taxon>
        <taxon>Metakinetoplastina</taxon>
        <taxon>Trypanosomatida</taxon>
        <taxon>Trypanosomatidae</taxon>
        <taxon>Trypanosoma</taxon>
        <taxon>Schizotrypanum</taxon>
    </lineage>
</organism>
<evidence type="ECO:0000313" key="2">
    <source>
        <dbReference type="EMBL" id="KAF5224480.1"/>
    </source>
</evidence>
<evidence type="ECO:0000313" key="3">
    <source>
        <dbReference type="Proteomes" id="UP000583944"/>
    </source>
</evidence>
<protein>
    <submittedName>
        <fullName evidence="2">Uncharacterized protein</fullName>
    </submittedName>
</protein>
<dbReference type="AlphaFoldDB" id="A0A7J6YDX2"/>
<feature type="compositionally biased region" description="Low complexity" evidence="1">
    <location>
        <begin position="268"/>
        <end position="287"/>
    </location>
</feature>
<feature type="compositionally biased region" description="Basic and acidic residues" evidence="1">
    <location>
        <begin position="441"/>
        <end position="462"/>
    </location>
</feature>
<name>A0A7J6YDX2_TRYCR</name>
<feature type="compositionally biased region" description="Basic and acidic residues" evidence="1">
    <location>
        <begin position="734"/>
        <end position="749"/>
    </location>
</feature>
<feature type="compositionally biased region" description="Basic and acidic residues" evidence="1">
    <location>
        <begin position="632"/>
        <end position="649"/>
    </location>
</feature>
<dbReference type="VEuPathDB" id="TriTrypDB:BCY84_08680"/>
<feature type="region of interest" description="Disordered" evidence="1">
    <location>
        <begin position="423"/>
        <end position="467"/>
    </location>
</feature>
<gene>
    <name evidence="2" type="ORF">ECC02_002423</name>
</gene>
<proteinExistence type="predicted"/>
<feature type="region of interest" description="Disordered" evidence="1">
    <location>
        <begin position="705"/>
        <end position="752"/>
    </location>
</feature>
<dbReference type="Proteomes" id="UP000583944">
    <property type="component" value="Unassembled WGS sequence"/>
</dbReference>
<sequence>MIKEDSTSGLSYADVHHRLAEIDRLRKSGGTAESRRRHIAEAHERMSQLLLLLRQQNQLSESPSARITEAQALMHRAVLFRDMGATFEEAISYHDAATLWFCVERERRQLNFPTSDDALANGVLCGAMSAAVLLRDASESRGSPMPRHDAALVASASDSSRKSHSGIHAGQGSGVGGCPQETREGDVPLGEEASQMSYPNLLRAWRELMRVGTVLEEFQCLELAANYYELAAVILVKGKGREILHPPHPSNSFAAAAGGGGDGRAGDDGNSSSINNNASRRSSVSSSGKHAATSKSIAQVLWGHVEGALYHMKEGKQQQQQQQQQQSTAASAAGEVLDACGLGMDSAPLEVYSRTHTYEVILALHRASMVSAVTQDYPRAMLYADTLMQTLTVEAEQQRRFKDDPPLFPHSFIHTCNAEEWHAKEGEDNTRGGTSRPTLKSKGDEKDEKECGTTDPAPEDRNASLGSHSTLTHMAHPQTTLEAFSFVATHLSRWVQLIVLKVYMLLIHDDSGAEHVTRTSHRSNPKDNDACGKNNIRSFSVCSGTAREEKDDVGEAAMMAISTLFDLAGEVRRVERDLIRYSEAAHRASMDTIKISNAYENGYFHSPSLSFSHCRVATRTEFSCPLAPHCSRDTHHHAGEGEEKKREQQQDGSKFASCTKTEDVLGNDDGDRKKKLAAKALAQRLLQSDALRKLRVAAASSKLSDYMRKQQQQQQQQTTVTGRNEEASMISNVDSKDEQNSEKKLLRDNGEDESDFEDVRLRRLAASLHVVYTCARNFHSSEEDALSARTALREAVAIVDEHLAALGMSSRTLTIMGQRLLREVFYPKSATMIGGLLNE</sequence>
<evidence type="ECO:0000256" key="1">
    <source>
        <dbReference type="SAM" id="MobiDB-lite"/>
    </source>
</evidence>
<comment type="caution">
    <text evidence="2">The sequence shown here is derived from an EMBL/GenBank/DDBJ whole genome shotgun (WGS) entry which is preliminary data.</text>
</comment>